<feature type="transmembrane region" description="Helical" evidence="6">
    <location>
        <begin position="275"/>
        <end position="296"/>
    </location>
</feature>
<keyword evidence="2 6" id="KW-0812">Transmembrane</keyword>
<dbReference type="RefSeq" id="XP_045951200.1">
    <property type="nucleotide sequence ID" value="XM_046101075.1"/>
</dbReference>
<dbReference type="Gene3D" id="1.20.1070.10">
    <property type="entry name" value="Rhodopsin 7-helix transmembrane proteins"/>
    <property type="match status" value="1"/>
</dbReference>
<dbReference type="AlphaFoldDB" id="A0A9P8RID5"/>
<keyword evidence="7" id="KW-0675">Receptor</keyword>
<feature type="transmembrane region" description="Helical" evidence="6">
    <location>
        <begin position="240"/>
        <end position="260"/>
    </location>
</feature>
<dbReference type="EMBL" id="JAGPXC010000013">
    <property type="protein sequence ID" value="KAH6643270.1"/>
    <property type="molecule type" value="Genomic_DNA"/>
</dbReference>
<dbReference type="Proteomes" id="UP000758603">
    <property type="component" value="Unassembled WGS sequence"/>
</dbReference>
<feature type="transmembrane region" description="Helical" evidence="6">
    <location>
        <begin position="72"/>
        <end position="93"/>
    </location>
</feature>
<dbReference type="GO" id="GO:0005886">
    <property type="term" value="C:plasma membrane"/>
    <property type="evidence" value="ECO:0007669"/>
    <property type="project" value="TreeGrafter"/>
</dbReference>
<evidence type="ECO:0000256" key="1">
    <source>
        <dbReference type="ARBA" id="ARBA00004141"/>
    </source>
</evidence>
<feature type="transmembrane region" description="Helical" evidence="6">
    <location>
        <begin position="27"/>
        <end position="51"/>
    </location>
</feature>
<accession>A0A9P8RID5</accession>
<dbReference type="GO" id="GO:0007189">
    <property type="term" value="P:adenylate cyclase-activating G protein-coupled receptor signaling pathway"/>
    <property type="evidence" value="ECO:0007669"/>
    <property type="project" value="TreeGrafter"/>
</dbReference>
<proteinExistence type="predicted"/>
<feature type="region of interest" description="Disordered" evidence="5">
    <location>
        <begin position="308"/>
        <end position="327"/>
    </location>
</feature>
<evidence type="ECO:0000256" key="6">
    <source>
        <dbReference type="SAM" id="Phobius"/>
    </source>
</evidence>
<feature type="transmembrane region" description="Helical" evidence="6">
    <location>
        <begin position="147"/>
        <end position="175"/>
    </location>
</feature>
<evidence type="ECO:0000256" key="5">
    <source>
        <dbReference type="SAM" id="MobiDB-lite"/>
    </source>
</evidence>
<evidence type="ECO:0000256" key="2">
    <source>
        <dbReference type="ARBA" id="ARBA00022692"/>
    </source>
</evidence>
<sequence length="381" mass="42420">MATNQDGIPIAYFEPPNSLLRMDNATYGGLITIGCLATLSVLFTSSLLSFISWRMIAWKSHYTTFIGRNQPLVLIYQLILADFLQSLGFLLSFHWASNREIVGPNGECFAQGWLIQLGDVASAFFVLAIAVHTTYQVTFSRSVSYPVFVYSILGVWSFSVLLTSLAPIIGGRYIFLRAGMWCWISSEHESMRLLLHYLWIFIVQFLSIIVYMYGFYHLYRPNRPGAIRIKGSSETAVRRASTAMLAYALVYTLLTLPLAAGRMAAMSSDTLPEQYYLFAGALFTSSGWVDTVLYAITRRTLLFKELTSNDQPAGPRSGRSANLPTRHGSTDSILAQAGFGHSGIVMDRTVKVELDDLESHGGSEHEGKSYFVSAKALRNKD</sequence>
<keyword evidence="3 6" id="KW-1133">Transmembrane helix</keyword>
<evidence type="ECO:0000256" key="3">
    <source>
        <dbReference type="ARBA" id="ARBA00022989"/>
    </source>
</evidence>
<protein>
    <submittedName>
        <fullName evidence="7">G protein-coupled glucose receptor regulating Gpa2-domain-containing protein</fullName>
    </submittedName>
</protein>
<dbReference type="GO" id="GO:0004930">
    <property type="term" value="F:G protein-coupled receptor activity"/>
    <property type="evidence" value="ECO:0007669"/>
    <property type="project" value="TreeGrafter"/>
</dbReference>
<gene>
    <name evidence="7" type="ORF">BKA67DRAFT_542231</name>
</gene>
<keyword evidence="8" id="KW-1185">Reference proteome</keyword>
<comment type="subcellular location">
    <subcellularLocation>
        <location evidence="1">Membrane</location>
        <topology evidence="1">Multi-pass membrane protein</topology>
    </subcellularLocation>
</comment>
<feature type="transmembrane region" description="Helical" evidence="6">
    <location>
        <begin position="113"/>
        <end position="135"/>
    </location>
</feature>
<evidence type="ECO:0000256" key="4">
    <source>
        <dbReference type="ARBA" id="ARBA00023136"/>
    </source>
</evidence>
<organism evidence="7 8">
    <name type="scientific">Truncatella angustata</name>
    <dbReference type="NCBI Taxonomy" id="152316"/>
    <lineage>
        <taxon>Eukaryota</taxon>
        <taxon>Fungi</taxon>
        <taxon>Dikarya</taxon>
        <taxon>Ascomycota</taxon>
        <taxon>Pezizomycotina</taxon>
        <taxon>Sordariomycetes</taxon>
        <taxon>Xylariomycetidae</taxon>
        <taxon>Amphisphaeriales</taxon>
        <taxon>Sporocadaceae</taxon>
        <taxon>Truncatella</taxon>
    </lineage>
</organism>
<evidence type="ECO:0000313" key="8">
    <source>
        <dbReference type="Proteomes" id="UP000758603"/>
    </source>
</evidence>
<dbReference type="PANTHER" id="PTHR23112">
    <property type="entry name" value="G PROTEIN-COUPLED RECEPTOR 157-RELATED"/>
    <property type="match status" value="1"/>
</dbReference>
<keyword evidence="4 6" id="KW-0472">Membrane</keyword>
<dbReference type="PANTHER" id="PTHR23112:SF37">
    <property type="entry name" value="G PROTEIN-COUPLED RECEPTOR GPR1"/>
    <property type="match status" value="1"/>
</dbReference>
<feature type="transmembrane region" description="Helical" evidence="6">
    <location>
        <begin position="195"/>
        <end position="219"/>
    </location>
</feature>
<dbReference type="OrthoDB" id="100006at2759"/>
<dbReference type="GeneID" id="70129967"/>
<comment type="caution">
    <text evidence="7">The sequence shown here is derived from an EMBL/GenBank/DDBJ whole genome shotgun (WGS) entry which is preliminary data.</text>
</comment>
<reference evidence="7" key="1">
    <citation type="journal article" date="2021" name="Nat. Commun.">
        <title>Genetic determinants of endophytism in the Arabidopsis root mycobiome.</title>
        <authorList>
            <person name="Mesny F."/>
            <person name="Miyauchi S."/>
            <person name="Thiergart T."/>
            <person name="Pickel B."/>
            <person name="Atanasova L."/>
            <person name="Karlsson M."/>
            <person name="Huettel B."/>
            <person name="Barry K.W."/>
            <person name="Haridas S."/>
            <person name="Chen C."/>
            <person name="Bauer D."/>
            <person name="Andreopoulos W."/>
            <person name="Pangilinan J."/>
            <person name="LaButti K."/>
            <person name="Riley R."/>
            <person name="Lipzen A."/>
            <person name="Clum A."/>
            <person name="Drula E."/>
            <person name="Henrissat B."/>
            <person name="Kohler A."/>
            <person name="Grigoriev I.V."/>
            <person name="Martin F.M."/>
            <person name="Hacquard S."/>
        </authorList>
    </citation>
    <scope>NUCLEOTIDE SEQUENCE</scope>
    <source>
        <strain evidence="7">MPI-SDFR-AT-0073</strain>
    </source>
</reference>
<evidence type="ECO:0000313" key="7">
    <source>
        <dbReference type="EMBL" id="KAH6643270.1"/>
    </source>
</evidence>
<name>A0A9P8RID5_9PEZI</name>
<dbReference type="SUPFAM" id="SSF81321">
    <property type="entry name" value="Family A G protein-coupled receptor-like"/>
    <property type="match status" value="1"/>
</dbReference>
<dbReference type="CDD" id="cd00637">
    <property type="entry name" value="7tm_classA_rhodopsin-like"/>
    <property type="match status" value="1"/>
</dbReference>